<geneLocation type="plasmid" evidence="1 2">
    <name>unnamed1</name>
</geneLocation>
<sequence>MQTDAPFWDSLVFDGIDEVEVEAVATAFGTVEVAARGRATAAAPRTESTTATSAGCRTFHSLNRAL</sequence>
<keyword evidence="1" id="KW-0614">Plasmid</keyword>
<accession>A0ABZ1LS05</accession>
<dbReference type="RefSeq" id="WP_398170927.1">
    <property type="nucleotide sequence ID" value="NZ_CP108189.1"/>
</dbReference>
<name>A0ABZ1LS05_9ACTN</name>
<reference evidence="1 2" key="1">
    <citation type="submission" date="2022-10" db="EMBL/GenBank/DDBJ databases">
        <title>The complete genomes of actinobacterial strains from the NBC collection.</title>
        <authorList>
            <person name="Joergensen T.S."/>
            <person name="Alvarez Arevalo M."/>
            <person name="Sterndorff E.B."/>
            <person name="Faurdal D."/>
            <person name="Vuksanovic O."/>
            <person name="Mourched A.-S."/>
            <person name="Charusanti P."/>
            <person name="Shaw S."/>
            <person name="Blin K."/>
            <person name="Weber T."/>
        </authorList>
    </citation>
    <scope>NUCLEOTIDE SEQUENCE [LARGE SCALE GENOMIC DNA]</scope>
    <source>
        <strain evidence="1 2">NBC_00123</strain>
        <plasmid evidence="1 2">unnamed1</plasmid>
    </source>
</reference>
<evidence type="ECO:0000313" key="2">
    <source>
        <dbReference type="Proteomes" id="UP001622594"/>
    </source>
</evidence>
<organism evidence="1 2">
    <name type="scientific">Streptomyces zaomyceticus</name>
    <dbReference type="NCBI Taxonomy" id="68286"/>
    <lineage>
        <taxon>Bacteria</taxon>
        <taxon>Bacillati</taxon>
        <taxon>Actinomycetota</taxon>
        <taxon>Actinomycetes</taxon>
        <taxon>Kitasatosporales</taxon>
        <taxon>Streptomycetaceae</taxon>
        <taxon>Streptomyces</taxon>
    </lineage>
</organism>
<dbReference type="EMBL" id="CP108189">
    <property type="protein sequence ID" value="WTR75934.1"/>
    <property type="molecule type" value="Genomic_DNA"/>
</dbReference>
<gene>
    <name evidence="1" type="ORF">OG814_41410</name>
</gene>
<proteinExistence type="predicted"/>
<evidence type="ECO:0000313" key="1">
    <source>
        <dbReference type="EMBL" id="WTR75934.1"/>
    </source>
</evidence>
<keyword evidence="2" id="KW-1185">Reference proteome</keyword>
<protein>
    <submittedName>
        <fullName evidence="1">Uncharacterized protein</fullName>
    </submittedName>
</protein>
<dbReference type="Proteomes" id="UP001622594">
    <property type="component" value="Plasmid unnamed1"/>
</dbReference>